<evidence type="ECO:0008006" key="9">
    <source>
        <dbReference type="Google" id="ProtNLM"/>
    </source>
</evidence>
<evidence type="ECO:0000256" key="3">
    <source>
        <dbReference type="ARBA" id="ARBA00022729"/>
    </source>
</evidence>
<dbReference type="GO" id="GO:0070008">
    <property type="term" value="F:serine-type exopeptidase activity"/>
    <property type="evidence" value="ECO:0007669"/>
    <property type="project" value="InterPro"/>
</dbReference>
<dbReference type="Proteomes" id="UP001054252">
    <property type="component" value="Unassembled WGS sequence"/>
</dbReference>
<dbReference type="FunFam" id="1.20.120.980:FF:000006">
    <property type="entry name" value="Serine carboxypeptidase S28 family protein"/>
    <property type="match status" value="1"/>
</dbReference>
<evidence type="ECO:0000313" key="7">
    <source>
        <dbReference type="EMBL" id="GKU93943.1"/>
    </source>
</evidence>
<name>A0AAV5I7L9_9ROSI</name>
<gene>
    <name evidence="7" type="ORF">SLEP1_g7492</name>
</gene>
<evidence type="ECO:0000256" key="6">
    <source>
        <dbReference type="SAM" id="SignalP"/>
    </source>
</evidence>
<dbReference type="GO" id="GO:0006508">
    <property type="term" value="P:proteolysis"/>
    <property type="evidence" value="ECO:0007669"/>
    <property type="project" value="UniProtKB-KW"/>
</dbReference>
<dbReference type="InterPro" id="IPR042269">
    <property type="entry name" value="Ser_carbopepase_S28_SKS"/>
</dbReference>
<protein>
    <recommendedName>
        <fullName evidence="9">Lysosomal Pro-X carboxypeptidase</fullName>
    </recommendedName>
</protein>
<dbReference type="PANTHER" id="PTHR11010">
    <property type="entry name" value="PROTEASE S28 PRO-X CARBOXYPEPTIDASE-RELATED"/>
    <property type="match status" value="1"/>
</dbReference>
<dbReference type="Pfam" id="PF05577">
    <property type="entry name" value="Peptidase_S28"/>
    <property type="match status" value="1"/>
</dbReference>
<keyword evidence="5" id="KW-0325">Glycoprotein</keyword>
<comment type="caution">
    <text evidence="7">The sequence shown here is derived from an EMBL/GenBank/DDBJ whole genome shotgun (WGS) entry which is preliminary data.</text>
</comment>
<dbReference type="EMBL" id="BPVZ01000007">
    <property type="protein sequence ID" value="GKU93943.1"/>
    <property type="molecule type" value="Genomic_DNA"/>
</dbReference>
<dbReference type="InterPro" id="IPR008758">
    <property type="entry name" value="Peptidase_S28"/>
</dbReference>
<feature type="chain" id="PRO_5043349423" description="Lysosomal Pro-X carboxypeptidase" evidence="6">
    <location>
        <begin position="27"/>
        <end position="493"/>
    </location>
</feature>
<evidence type="ECO:0000256" key="2">
    <source>
        <dbReference type="ARBA" id="ARBA00022670"/>
    </source>
</evidence>
<dbReference type="GO" id="GO:0008239">
    <property type="term" value="F:dipeptidyl-peptidase activity"/>
    <property type="evidence" value="ECO:0007669"/>
    <property type="project" value="TreeGrafter"/>
</dbReference>
<keyword evidence="2" id="KW-0645">Protease</keyword>
<keyword evidence="8" id="KW-1185">Reference proteome</keyword>
<comment type="similarity">
    <text evidence="1">Belongs to the peptidase S28 family.</text>
</comment>
<evidence type="ECO:0000256" key="1">
    <source>
        <dbReference type="ARBA" id="ARBA00011079"/>
    </source>
</evidence>
<feature type="signal peptide" evidence="6">
    <location>
        <begin position="1"/>
        <end position="26"/>
    </location>
</feature>
<evidence type="ECO:0000256" key="4">
    <source>
        <dbReference type="ARBA" id="ARBA00022801"/>
    </source>
</evidence>
<keyword evidence="3 6" id="KW-0732">Signal</keyword>
<proteinExistence type="inferred from homology"/>
<dbReference type="InterPro" id="IPR029058">
    <property type="entry name" value="AB_hydrolase_fold"/>
</dbReference>
<accession>A0AAV5I7L9</accession>
<evidence type="ECO:0000313" key="8">
    <source>
        <dbReference type="Proteomes" id="UP001054252"/>
    </source>
</evidence>
<dbReference type="AlphaFoldDB" id="A0AAV5I7L9"/>
<dbReference type="Gene3D" id="3.40.50.1820">
    <property type="entry name" value="alpha/beta hydrolase"/>
    <property type="match status" value="1"/>
</dbReference>
<dbReference type="PANTHER" id="PTHR11010:SF110">
    <property type="entry name" value="PROLYLCARBOXYPEPTIDASE-LIKE PROTEIN-RELATED"/>
    <property type="match status" value="1"/>
</dbReference>
<sequence length="493" mass="55638">MGFLRNSCQLPLFFLIVFLLSSSATGFKRFRRSRFNHEPEITTSAPSNDTQTPYFYNQTLDHFSYKPESYITFRQRYVIDYKYWNGANAPIFVDFGGEWNIGNAPSNGFLTAIGPRFKALIVFLEHRFYGQSIPLGSMEKAMKNTSVQGCFTTAQALADYAAIILHLKETIPAAESSPVIVFGCSYAGMLAAWFRLKYPHIAYGALASSAPVLYFDGFAQQVGYYTIVSKDFNATSRSCHETIRKSWEEIDLIASRPDGLSILGQKFRTCSELKKSFDLKDYLDSIYAEAAQYNEPPRYPLTTLCRAIDGAAEGTDVLGRILAGVVAFVGNQSCYDMDEYNEQTDTSLAWGWQTCMEIVMPVGHEVNDTMFQFAPFDLSSYVNDCEKLYGVQPQPHWISTYFGTHDFKFTLHRFASNIIFSNGLSDPYSSGGVLENISDSVVAINTVNGSHCLDLRPAEESDDPEWLRIQRENEVDTIQGWISQYYSDLKFRG</sequence>
<dbReference type="SUPFAM" id="SSF53474">
    <property type="entry name" value="alpha/beta-Hydrolases"/>
    <property type="match status" value="1"/>
</dbReference>
<organism evidence="7 8">
    <name type="scientific">Rubroshorea leprosula</name>
    <dbReference type="NCBI Taxonomy" id="152421"/>
    <lineage>
        <taxon>Eukaryota</taxon>
        <taxon>Viridiplantae</taxon>
        <taxon>Streptophyta</taxon>
        <taxon>Embryophyta</taxon>
        <taxon>Tracheophyta</taxon>
        <taxon>Spermatophyta</taxon>
        <taxon>Magnoliopsida</taxon>
        <taxon>eudicotyledons</taxon>
        <taxon>Gunneridae</taxon>
        <taxon>Pentapetalae</taxon>
        <taxon>rosids</taxon>
        <taxon>malvids</taxon>
        <taxon>Malvales</taxon>
        <taxon>Dipterocarpaceae</taxon>
        <taxon>Rubroshorea</taxon>
    </lineage>
</organism>
<dbReference type="Gene3D" id="1.20.120.980">
    <property type="entry name" value="Serine carboxypeptidase S28, SKS domain"/>
    <property type="match status" value="1"/>
</dbReference>
<reference evidence="7 8" key="1">
    <citation type="journal article" date="2021" name="Commun. Biol.">
        <title>The genome of Shorea leprosula (Dipterocarpaceae) highlights the ecological relevance of drought in aseasonal tropical rainforests.</title>
        <authorList>
            <person name="Ng K.K.S."/>
            <person name="Kobayashi M.J."/>
            <person name="Fawcett J.A."/>
            <person name="Hatakeyama M."/>
            <person name="Paape T."/>
            <person name="Ng C.H."/>
            <person name="Ang C.C."/>
            <person name="Tnah L.H."/>
            <person name="Lee C.T."/>
            <person name="Nishiyama T."/>
            <person name="Sese J."/>
            <person name="O'Brien M.J."/>
            <person name="Copetti D."/>
            <person name="Mohd Noor M.I."/>
            <person name="Ong R.C."/>
            <person name="Putra M."/>
            <person name="Sireger I.Z."/>
            <person name="Indrioko S."/>
            <person name="Kosugi Y."/>
            <person name="Izuno A."/>
            <person name="Isagi Y."/>
            <person name="Lee S.L."/>
            <person name="Shimizu K.K."/>
        </authorList>
    </citation>
    <scope>NUCLEOTIDE SEQUENCE [LARGE SCALE GENOMIC DNA]</scope>
    <source>
        <strain evidence="7">214</strain>
    </source>
</reference>
<evidence type="ECO:0000256" key="5">
    <source>
        <dbReference type="ARBA" id="ARBA00023180"/>
    </source>
</evidence>
<keyword evidence="4" id="KW-0378">Hydrolase</keyword>